<sequence length="154" mass="16756">MDLWIRVLYHDIAPTVARASRAKYGGISDCFIARGCGDWLYHALRHEQPLQRKTVTKGNLMRVLILKQKMMVAVALSLTAGCAVQPTGPGDAAKQGGNVPEAVIAMAAPDQDVATARLVPEDGCYWYKHSGPVETTLLPLRTANGNRICTPRET</sequence>
<reference evidence="1 2" key="1">
    <citation type="submission" date="2020-08" db="EMBL/GenBank/DDBJ databases">
        <title>Genomic Encyclopedia of Type Strains, Phase IV (KMG-IV): sequencing the most valuable type-strain genomes for metagenomic binning, comparative biology and taxonomic classification.</title>
        <authorList>
            <person name="Goeker M."/>
        </authorList>
    </citation>
    <scope>NUCLEOTIDE SEQUENCE [LARGE SCALE GENOMIC DNA]</scope>
    <source>
        <strain evidence="1 2">DSM 102235</strain>
    </source>
</reference>
<name>A0A7W6GTR7_9RHOB</name>
<proteinExistence type="predicted"/>
<gene>
    <name evidence="1" type="ORF">GGQ68_004180</name>
</gene>
<dbReference type="AlphaFoldDB" id="A0A7W6GTR7"/>
<dbReference type="EMBL" id="JACIEJ010000013">
    <property type="protein sequence ID" value="MBB3987826.1"/>
    <property type="molecule type" value="Genomic_DNA"/>
</dbReference>
<evidence type="ECO:0000313" key="1">
    <source>
        <dbReference type="EMBL" id="MBB3987826.1"/>
    </source>
</evidence>
<comment type="caution">
    <text evidence="1">The sequence shown here is derived from an EMBL/GenBank/DDBJ whole genome shotgun (WGS) entry which is preliminary data.</text>
</comment>
<organism evidence="1 2">
    <name type="scientific">Sagittula marina</name>
    <dbReference type="NCBI Taxonomy" id="943940"/>
    <lineage>
        <taxon>Bacteria</taxon>
        <taxon>Pseudomonadati</taxon>
        <taxon>Pseudomonadota</taxon>
        <taxon>Alphaproteobacteria</taxon>
        <taxon>Rhodobacterales</taxon>
        <taxon>Roseobacteraceae</taxon>
        <taxon>Sagittula</taxon>
    </lineage>
</organism>
<accession>A0A7W6GTR7</accession>
<keyword evidence="2" id="KW-1185">Reference proteome</keyword>
<evidence type="ECO:0000313" key="2">
    <source>
        <dbReference type="Proteomes" id="UP000541426"/>
    </source>
</evidence>
<protein>
    <submittedName>
        <fullName evidence="1">Uncharacterized protein</fullName>
    </submittedName>
</protein>
<dbReference type="Proteomes" id="UP000541426">
    <property type="component" value="Unassembled WGS sequence"/>
</dbReference>